<dbReference type="EMBL" id="CAKXAJ010009319">
    <property type="protein sequence ID" value="CAH2211134.1"/>
    <property type="molecule type" value="Genomic_DNA"/>
</dbReference>
<dbReference type="AlphaFoldDB" id="A0A8S4QKC0"/>
<gene>
    <name evidence="1" type="primary">jg2080</name>
    <name evidence="1" type="ORF">PAEG_LOCUS2971</name>
</gene>
<keyword evidence="2" id="KW-1185">Reference proteome</keyword>
<evidence type="ECO:0000313" key="1">
    <source>
        <dbReference type="EMBL" id="CAH2211134.1"/>
    </source>
</evidence>
<organism evidence="1 2">
    <name type="scientific">Pararge aegeria aegeria</name>
    <dbReference type="NCBI Taxonomy" id="348720"/>
    <lineage>
        <taxon>Eukaryota</taxon>
        <taxon>Metazoa</taxon>
        <taxon>Ecdysozoa</taxon>
        <taxon>Arthropoda</taxon>
        <taxon>Hexapoda</taxon>
        <taxon>Insecta</taxon>
        <taxon>Pterygota</taxon>
        <taxon>Neoptera</taxon>
        <taxon>Endopterygota</taxon>
        <taxon>Lepidoptera</taxon>
        <taxon>Glossata</taxon>
        <taxon>Ditrysia</taxon>
        <taxon>Papilionoidea</taxon>
        <taxon>Nymphalidae</taxon>
        <taxon>Satyrinae</taxon>
        <taxon>Satyrini</taxon>
        <taxon>Parargina</taxon>
        <taxon>Pararge</taxon>
    </lineage>
</organism>
<proteinExistence type="predicted"/>
<reference evidence="1" key="1">
    <citation type="submission" date="2022-03" db="EMBL/GenBank/DDBJ databases">
        <authorList>
            <person name="Lindestad O."/>
        </authorList>
    </citation>
    <scope>NUCLEOTIDE SEQUENCE</scope>
</reference>
<evidence type="ECO:0000313" key="2">
    <source>
        <dbReference type="Proteomes" id="UP000838756"/>
    </source>
</evidence>
<accession>A0A8S4QKC0</accession>
<name>A0A8S4QKC0_9NEOP</name>
<sequence length="109" mass="11724">MGRLKKIVKSIIYNQHVKSVVSAVQVVSKPVAINRNIHKPLSNSLVAQLAAARRTAGAALSAEPAARKRGGAPSWVGSVRPLDMLNVISIINLENSEVEFLILLFLVCV</sequence>
<dbReference type="Proteomes" id="UP000838756">
    <property type="component" value="Unassembled WGS sequence"/>
</dbReference>
<comment type="caution">
    <text evidence="1">The sequence shown here is derived from an EMBL/GenBank/DDBJ whole genome shotgun (WGS) entry which is preliminary data.</text>
</comment>
<protein>
    <submittedName>
        <fullName evidence="1">Jg2080 protein</fullName>
    </submittedName>
</protein>